<dbReference type="eggNOG" id="ENOG502SH0X">
    <property type="taxonomic scope" value="Eukaryota"/>
</dbReference>
<feature type="region of interest" description="Disordered" evidence="1">
    <location>
        <begin position="240"/>
        <end position="264"/>
    </location>
</feature>
<dbReference type="OrthoDB" id="267065at2759"/>
<name>Q384E8_TRYB2</name>
<reference evidence="2 3" key="2">
    <citation type="journal article" date="2005" name="Science">
        <title>The genome of the African trypanosome Trypanosoma brucei.</title>
        <authorList>
            <person name="Berriman M."/>
            <person name="Ghedin E."/>
            <person name="Hertz-Fowler C."/>
            <person name="Blandin G."/>
            <person name="Renauld H."/>
            <person name="Bartholomeu D.C."/>
            <person name="Lennard N.J."/>
            <person name="Caler E."/>
            <person name="Hamlin N.E."/>
            <person name="Haas B."/>
            <person name="Bohme U."/>
            <person name="Hannick L."/>
            <person name="Aslett M.A."/>
            <person name="Shallom J."/>
            <person name="Marcello L."/>
            <person name="Hou L."/>
            <person name="Wickstead B."/>
            <person name="Alsmark U.C."/>
            <person name="Arrowsmith C."/>
            <person name="Atkin R.J."/>
            <person name="Barron A.J."/>
            <person name="Bringaud F."/>
            <person name="Brooks K."/>
            <person name="Carrington M."/>
            <person name="Cherevach I."/>
            <person name="Chillingworth T.J."/>
            <person name="Churcher C."/>
            <person name="Clark L.N."/>
            <person name="Corton C.H."/>
            <person name="Cronin A."/>
            <person name="Davies R.M."/>
            <person name="Doggett J."/>
            <person name="Djikeng A."/>
            <person name="Feldblyum T."/>
            <person name="Field M.C."/>
            <person name="Fraser A."/>
            <person name="Goodhead I."/>
            <person name="Hance Z."/>
            <person name="Harper D."/>
            <person name="Harris B.R."/>
            <person name="Hauser H."/>
            <person name="Hostetler J."/>
            <person name="Ivens A."/>
            <person name="Jagels K."/>
            <person name="Johnson D."/>
            <person name="Johnson J."/>
            <person name="Jones K."/>
            <person name="Kerhornou A.X."/>
            <person name="Koo H."/>
            <person name="Larke N."/>
            <person name="Landfear S."/>
            <person name="Larkin C."/>
            <person name="Leech V."/>
            <person name="Line A."/>
            <person name="Lord A."/>
            <person name="Macleod A."/>
            <person name="Mooney P.J."/>
            <person name="Moule S."/>
            <person name="Martin D.M."/>
            <person name="Morgan G.W."/>
            <person name="Mungall K."/>
            <person name="Norbertczak H."/>
            <person name="Ormond D."/>
            <person name="Pai G."/>
            <person name="Peacock C.S."/>
            <person name="Peterson J."/>
            <person name="Quail M.A."/>
            <person name="Rabbinowitsch E."/>
            <person name="Rajandream M.A."/>
            <person name="Reitter C."/>
            <person name="Salzberg S.L."/>
            <person name="Sanders M."/>
            <person name="Schobel S."/>
            <person name="Sharp S."/>
            <person name="Simmonds M."/>
            <person name="Simpson A.J."/>
            <person name="Tallon L."/>
            <person name="Turner C.M."/>
            <person name="Tait A."/>
            <person name="Tivey A.R."/>
            <person name="Van Aken S."/>
            <person name="Walker D."/>
            <person name="Wanless D."/>
            <person name="Wang S."/>
            <person name="White B."/>
            <person name="White O."/>
            <person name="Whitehead S."/>
            <person name="Woodward J."/>
            <person name="Wortman J."/>
            <person name="Adams M.D."/>
            <person name="Embley T.M."/>
            <person name="Gull K."/>
            <person name="Ullu E."/>
            <person name="Barry J.D."/>
            <person name="Fairlamb A.H."/>
            <person name="Opperdoes F."/>
            <person name="Barrell B.G."/>
            <person name="Donelson J.E."/>
            <person name="Hall N."/>
            <person name="Fraser C.M."/>
            <person name="Melville S.E."/>
            <person name="El-Sayed N.M."/>
        </authorList>
    </citation>
    <scope>NUCLEOTIDE SEQUENCE [LARGE SCALE GENOMIC DNA]</scope>
    <source>
        <strain evidence="2 3">927/4 GUTat10.1</strain>
    </source>
</reference>
<reference evidence="2 3" key="1">
    <citation type="journal article" date="2005" name="Science">
        <title>Comparative genomics of trypanosomatid parasitic protozoa.</title>
        <authorList>
            <person name="El-Sayed N.M."/>
            <person name="Myler P.J."/>
            <person name="Blandin G."/>
            <person name="Berriman M."/>
            <person name="Crabtree J."/>
            <person name="Aggarwal G."/>
            <person name="Caler E."/>
            <person name="Renauld H."/>
            <person name="Worthey E.A."/>
            <person name="Hertz-Fowler C."/>
            <person name="Ghedin E."/>
            <person name="Peacock C."/>
            <person name="Bartholomeu D.C."/>
            <person name="Haas B.J."/>
            <person name="Tran A.N."/>
            <person name="Wortman J.R."/>
            <person name="Alsmark U.C."/>
            <person name="Angiuoli S."/>
            <person name="Anupama A."/>
            <person name="Badger J."/>
            <person name="Bringaud F."/>
            <person name="Cadag E."/>
            <person name="Carlton J.M."/>
            <person name="Cerqueira G.C."/>
            <person name="Creasy T."/>
            <person name="Delcher A.L."/>
            <person name="Djikeng A."/>
            <person name="Embley T.M."/>
            <person name="Hauser C."/>
            <person name="Ivens A.C."/>
            <person name="Kummerfeld S.K."/>
            <person name="Pereira-Leal J.B."/>
            <person name="Nilsson D."/>
            <person name="Peterson J."/>
            <person name="Salzberg S.L."/>
            <person name="Shallom J."/>
            <person name="Silva J.C."/>
            <person name="Sundaram J."/>
            <person name="Westenberger S."/>
            <person name="White O."/>
            <person name="Melville S.E."/>
            <person name="Donelson J.E."/>
            <person name="Andersson B."/>
            <person name="Stuart K.D."/>
            <person name="Hall N."/>
        </authorList>
    </citation>
    <scope>NUCLEOTIDE SEQUENCE [LARGE SCALE GENOMIC DNA]</scope>
    <source>
        <strain evidence="2 3">927/4 GUTat10.1</strain>
    </source>
</reference>
<keyword evidence="3" id="KW-1185">Reference proteome</keyword>
<dbReference type="AlphaFoldDB" id="Q384E8"/>
<gene>
    <name evidence="2" type="ORF">Tb11.12.0015</name>
</gene>
<dbReference type="Proteomes" id="UP000008524">
    <property type="component" value="Chromosome 11"/>
</dbReference>
<accession>Q384E8</accession>
<dbReference type="RefSeq" id="XP_828945.1">
    <property type="nucleotide sequence ID" value="XM_823852.1"/>
</dbReference>
<sequence length="489" mass="53520">MDVLFPSCVGIAVQHAPHAGHFFSFTFALPLIVIDPFPSAGSHCMIKRRQHTDVCYYSHDRTGMNRLHPLQLLLAYEETRCPYDLPGEKERRRLVGYPSWTEAALTAWSRQSVKYSVAGEVEKRCEGSKSPVLLMDGGTGQPEPVAKGAVNTPTSGEAEKAIRITEAPLLVRLVAREVVAASRLIDDSATSEDAMGSQVDGVFTSHCKPVRSTESHALENRSANPARELLRVKQPATRDIGVGSDICDPGKGPAEERESSGQTRQSAVEDIMVAQGNQVGDLLSNTVERLYAKLQGTALKVVAIDDLNRQLTEKFESLKPRDHVEDKTELSIYLYSLRRQVENLKREWDVHKTALEASEQRLRGNKTDPSERTVRVQIVKDYETPPVPYKKGPFRPLVIPAVGKEGEKKSSASYSDNSEWTSESSSSVPASSRSVVSSSSYTSTSSQPTPTSSSTDHSSSFSTLNSSPSRRTSSVSFSSEEIDSGSTLS</sequence>
<dbReference type="STRING" id="185431.Q384E8"/>
<dbReference type="InParanoid" id="Q384E8"/>
<dbReference type="GeneID" id="3665101"/>
<feature type="compositionally biased region" description="Polar residues" evidence="1">
    <location>
        <begin position="411"/>
        <end position="420"/>
    </location>
</feature>
<protein>
    <submittedName>
        <fullName evidence="2">Uncharacterized protein</fullName>
    </submittedName>
</protein>
<dbReference type="GO" id="GO:0005737">
    <property type="term" value="C:cytoplasm"/>
    <property type="evidence" value="ECO:0006056"/>
    <property type="project" value="Others"/>
</dbReference>
<feature type="region of interest" description="Disordered" evidence="1">
    <location>
        <begin position="405"/>
        <end position="489"/>
    </location>
</feature>
<dbReference type="EMBL" id="CH464491">
    <property type="protein sequence ID" value="EAN79833.1"/>
    <property type="molecule type" value="Genomic_DNA"/>
</dbReference>
<evidence type="ECO:0000313" key="2">
    <source>
        <dbReference type="EMBL" id="EAN79833.1"/>
    </source>
</evidence>
<dbReference type="GO" id="GO:0036064">
    <property type="term" value="C:ciliary basal body"/>
    <property type="evidence" value="ECO:0000314"/>
    <property type="project" value="GeneDB"/>
</dbReference>
<feature type="compositionally biased region" description="Low complexity" evidence="1">
    <location>
        <begin position="421"/>
        <end position="489"/>
    </location>
</feature>
<dbReference type="PaxDb" id="5691-EAN79833"/>
<evidence type="ECO:0000313" key="3">
    <source>
        <dbReference type="Proteomes" id="UP000008524"/>
    </source>
</evidence>
<feature type="region of interest" description="Disordered" evidence="1">
    <location>
        <begin position="360"/>
        <end position="379"/>
    </location>
</feature>
<dbReference type="KEGG" id="tbr:Tb11.12.0015"/>
<organism evidence="2 3">
    <name type="scientific">Trypanosoma brucei brucei (strain 927/4 GUTat10.1)</name>
    <dbReference type="NCBI Taxonomy" id="185431"/>
    <lineage>
        <taxon>Eukaryota</taxon>
        <taxon>Discoba</taxon>
        <taxon>Euglenozoa</taxon>
        <taxon>Kinetoplastea</taxon>
        <taxon>Metakinetoplastina</taxon>
        <taxon>Trypanosomatida</taxon>
        <taxon>Trypanosomatidae</taxon>
        <taxon>Trypanosoma</taxon>
    </lineage>
</organism>
<evidence type="ECO:0000256" key="1">
    <source>
        <dbReference type="SAM" id="MobiDB-lite"/>
    </source>
</evidence>
<proteinExistence type="predicted"/>